<proteinExistence type="predicted"/>
<evidence type="ECO:0000256" key="6">
    <source>
        <dbReference type="ARBA" id="ARBA00022989"/>
    </source>
</evidence>
<dbReference type="OrthoDB" id="9816005at2"/>
<dbReference type="EMBL" id="CP016268">
    <property type="protein sequence ID" value="ANO52847.1"/>
    <property type="molecule type" value="Genomic_DNA"/>
</dbReference>
<keyword evidence="12" id="KW-1185">Reference proteome</keyword>
<dbReference type="InterPro" id="IPR003369">
    <property type="entry name" value="TatA/B/E"/>
</dbReference>
<reference evidence="11 12" key="1">
    <citation type="submission" date="2016-06" db="EMBL/GenBank/DDBJ databases">
        <title>Complete genome sequence of a deep-branching marine Gamma Proteobacterium Woeseia oceani type strain XK5.</title>
        <authorList>
            <person name="Mu D."/>
            <person name="Du Z."/>
        </authorList>
    </citation>
    <scope>NUCLEOTIDE SEQUENCE [LARGE SCALE GENOMIC DNA]</scope>
    <source>
        <strain evidence="11 12">XK5</strain>
    </source>
</reference>
<keyword evidence="7" id="KW-0811">Translocation</keyword>
<keyword evidence="2" id="KW-0813">Transport</keyword>
<dbReference type="GO" id="GO:0043953">
    <property type="term" value="P:protein transport by the Tat complex"/>
    <property type="evidence" value="ECO:0007669"/>
    <property type="project" value="InterPro"/>
</dbReference>
<dbReference type="PANTHER" id="PTHR33162:SF1">
    <property type="entry name" value="SEC-INDEPENDENT PROTEIN TRANSLOCASE PROTEIN TATA, CHLOROPLASTIC"/>
    <property type="match status" value="1"/>
</dbReference>
<evidence type="ECO:0000256" key="4">
    <source>
        <dbReference type="ARBA" id="ARBA00022692"/>
    </source>
</evidence>
<comment type="subcellular location">
    <subcellularLocation>
        <location evidence="1">Membrane</location>
        <topology evidence="1">Single-pass membrane protein</topology>
    </subcellularLocation>
</comment>
<dbReference type="Proteomes" id="UP000092695">
    <property type="component" value="Chromosome"/>
</dbReference>
<gene>
    <name evidence="11" type="ORF">BA177_18110</name>
</gene>
<feature type="transmembrane region" description="Helical" evidence="10">
    <location>
        <begin position="6"/>
        <end position="22"/>
    </location>
</feature>
<dbReference type="Pfam" id="PF02416">
    <property type="entry name" value="TatA_B_E"/>
    <property type="match status" value="1"/>
</dbReference>
<evidence type="ECO:0000256" key="5">
    <source>
        <dbReference type="ARBA" id="ARBA00022927"/>
    </source>
</evidence>
<evidence type="ECO:0000256" key="9">
    <source>
        <dbReference type="SAM" id="MobiDB-lite"/>
    </source>
</evidence>
<feature type="region of interest" description="Disordered" evidence="9">
    <location>
        <begin position="61"/>
        <end position="141"/>
    </location>
</feature>
<dbReference type="GO" id="GO:0016020">
    <property type="term" value="C:membrane"/>
    <property type="evidence" value="ECO:0007669"/>
    <property type="project" value="UniProtKB-SubCell"/>
</dbReference>
<evidence type="ECO:0000256" key="8">
    <source>
        <dbReference type="ARBA" id="ARBA00023136"/>
    </source>
</evidence>
<keyword evidence="6 10" id="KW-1133">Transmembrane helix</keyword>
<dbReference type="NCBIfam" id="TIGR01410">
    <property type="entry name" value="tatB"/>
    <property type="match status" value="1"/>
</dbReference>
<evidence type="ECO:0000313" key="11">
    <source>
        <dbReference type="EMBL" id="ANO52847.1"/>
    </source>
</evidence>
<keyword evidence="4 10" id="KW-0812">Transmembrane</keyword>
<feature type="compositionally biased region" description="Basic and acidic residues" evidence="9">
    <location>
        <begin position="94"/>
        <end position="108"/>
    </location>
</feature>
<keyword evidence="8 10" id="KW-0472">Membrane</keyword>
<dbReference type="AlphaFoldDB" id="A0A193LK11"/>
<keyword evidence="3" id="KW-1003">Cell membrane</keyword>
<dbReference type="GO" id="GO:0008320">
    <property type="term" value="F:protein transmembrane transporter activity"/>
    <property type="evidence" value="ECO:0007669"/>
    <property type="project" value="InterPro"/>
</dbReference>
<dbReference type="Gene3D" id="1.20.5.3310">
    <property type="match status" value="1"/>
</dbReference>
<evidence type="ECO:0000256" key="7">
    <source>
        <dbReference type="ARBA" id="ARBA00023010"/>
    </source>
</evidence>
<dbReference type="PRINTS" id="PR01506">
    <property type="entry name" value="TATBPROTEIN"/>
</dbReference>
<accession>A0A193LK11</accession>
<dbReference type="KEGG" id="woc:BA177_18110"/>
<dbReference type="RefSeq" id="WP_068618586.1">
    <property type="nucleotide sequence ID" value="NZ_CP016268.1"/>
</dbReference>
<evidence type="ECO:0000256" key="3">
    <source>
        <dbReference type="ARBA" id="ARBA00022475"/>
    </source>
</evidence>
<dbReference type="PANTHER" id="PTHR33162">
    <property type="entry name" value="SEC-INDEPENDENT PROTEIN TRANSLOCASE PROTEIN TATA, CHLOROPLASTIC"/>
    <property type="match status" value="1"/>
</dbReference>
<feature type="compositionally biased region" description="Low complexity" evidence="9">
    <location>
        <begin position="111"/>
        <end position="141"/>
    </location>
</feature>
<dbReference type="STRING" id="1548547.BA177_18110"/>
<dbReference type="InterPro" id="IPR018448">
    <property type="entry name" value="TatB"/>
</dbReference>
<keyword evidence="5" id="KW-0653">Protein transport</keyword>
<sequence>MSGVGFWELIILLLIGLIVLGPERLPRVANQLGGWLGQARRMTRVMKRQLDDELNFEKHLDIVPPARTQHSSPDNYQAPVADTPPEDDDTYSPAHDKDSAGTGVRDDEVVADAAETAEPVVADTETSADDAASSSDKNPSA</sequence>
<evidence type="ECO:0000256" key="2">
    <source>
        <dbReference type="ARBA" id="ARBA00022448"/>
    </source>
</evidence>
<evidence type="ECO:0000256" key="1">
    <source>
        <dbReference type="ARBA" id="ARBA00004167"/>
    </source>
</evidence>
<evidence type="ECO:0000256" key="10">
    <source>
        <dbReference type="SAM" id="Phobius"/>
    </source>
</evidence>
<organism evidence="11 12">
    <name type="scientific">Woeseia oceani</name>
    <dbReference type="NCBI Taxonomy" id="1548547"/>
    <lineage>
        <taxon>Bacteria</taxon>
        <taxon>Pseudomonadati</taxon>
        <taxon>Pseudomonadota</taxon>
        <taxon>Gammaproteobacteria</taxon>
        <taxon>Woeseiales</taxon>
        <taxon>Woeseiaceae</taxon>
        <taxon>Woeseia</taxon>
    </lineage>
</organism>
<name>A0A193LK11_9GAMM</name>
<protein>
    <submittedName>
        <fullName evidence="11">Twin arginine-targeting protein translocase TatB</fullName>
    </submittedName>
</protein>
<evidence type="ECO:0000313" key="12">
    <source>
        <dbReference type="Proteomes" id="UP000092695"/>
    </source>
</evidence>